<evidence type="ECO:0000256" key="2">
    <source>
        <dbReference type="ARBA" id="ARBA00022448"/>
    </source>
</evidence>
<reference evidence="5" key="1">
    <citation type="journal article" date="2014" name="Front. Microbiol.">
        <title>High frequency of phylogenetically diverse reductive dehalogenase-homologous genes in deep subseafloor sedimentary metagenomes.</title>
        <authorList>
            <person name="Kawai M."/>
            <person name="Futagami T."/>
            <person name="Toyoda A."/>
            <person name="Takaki Y."/>
            <person name="Nishi S."/>
            <person name="Hori S."/>
            <person name="Arai W."/>
            <person name="Tsubouchi T."/>
            <person name="Morono Y."/>
            <person name="Uchiyama I."/>
            <person name="Ito T."/>
            <person name="Fujiyama A."/>
            <person name="Inagaki F."/>
            <person name="Takami H."/>
        </authorList>
    </citation>
    <scope>NUCLEOTIDE SEQUENCE</scope>
    <source>
        <strain evidence="5">Expedition CK06-06</strain>
    </source>
</reference>
<name>X0W1P7_9ZZZZ</name>
<protein>
    <recommendedName>
        <fullName evidence="6">DUF4162 domain-containing protein</fullName>
    </recommendedName>
</protein>
<comment type="similarity">
    <text evidence="1">Belongs to the ABC transporter superfamily.</text>
</comment>
<sequence length="150" mass="17705">LILDEPTASLDPDIAVKVRQFLVKQQKEYHVAMLFTSHNMHEVQEICDRIIFLNKGKIIAQDTPWGLIKRLKKAKIKMAIVKGKNALEKYLKTTKIKFYWKKQKIIFKLEEENIPKILYQISDKGVRYAEIEILRPSLEDFFLETVEKTK</sequence>
<dbReference type="EMBL" id="BARS01037298">
    <property type="protein sequence ID" value="GAG24724.1"/>
    <property type="molecule type" value="Genomic_DNA"/>
</dbReference>
<evidence type="ECO:0000256" key="4">
    <source>
        <dbReference type="ARBA" id="ARBA00022840"/>
    </source>
</evidence>
<evidence type="ECO:0000313" key="5">
    <source>
        <dbReference type="EMBL" id="GAG24724.1"/>
    </source>
</evidence>
<dbReference type="PANTHER" id="PTHR42711">
    <property type="entry name" value="ABC TRANSPORTER ATP-BINDING PROTEIN"/>
    <property type="match status" value="1"/>
</dbReference>
<organism evidence="5">
    <name type="scientific">marine sediment metagenome</name>
    <dbReference type="NCBI Taxonomy" id="412755"/>
    <lineage>
        <taxon>unclassified sequences</taxon>
        <taxon>metagenomes</taxon>
        <taxon>ecological metagenomes</taxon>
    </lineage>
</organism>
<comment type="caution">
    <text evidence="5">The sequence shown here is derived from an EMBL/GenBank/DDBJ whole genome shotgun (WGS) entry which is preliminary data.</text>
</comment>
<feature type="non-terminal residue" evidence="5">
    <location>
        <position position="1"/>
    </location>
</feature>
<evidence type="ECO:0000256" key="3">
    <source>
        <dbReference type="ARBA" id="ARBA00022741"/>
    </source>
</evidence>
<dbReference type="SUPFAM" id="SSF52540">
    <property type="entry name" value="P-loop containing nucleoside triphosphate hydrolases"/>
    <property type="match status" value="1"/>
</dbReference>
<dbReference type="InterPro" id="IPR050763">
    <property type="entry name" value="ABC_transporter_ATP-binding"/>
</dbReference>
<dbReference type="PANTHER" id="PTHR42711:SF5">
    <property type="entry name" value="ABC TRANSPORTER ATP-BINDING PROTEIN NATA"/>
    <property type="match status" value="1"/>
</dbReference>
<dbReference type="InterPro" id="IPR027417">
    <property type="entry name" value="P-loop_NTPase"/>
</dbReference>
<evidence type="ECO:0000256" key="1">
    <source>
        <dbReference type="ARBA" id="ARBA00005417"/>
    </source>
</evidence>
<keyword evidence="4" id="KW-0067">ATP-binding</keyword>
<dbReference type="GO" id="GO:0005524">
    <property type="term" value="F:ATP binding"/>
    <property type="evidence" value="ECO:0007669"/>
    <property type="project" value="UniProtKB-KW"/>
</dbReference>
<keyword evidence="3" id="KW-0547">Nucleotide-binding</keyword>
<gene>
    <name evidence="5" type="ORF">S01H1_57203</name>
</gene>
<evidence type="ECO:0008006" key="6">
    <source>
        <dbReference type="Google" id="ProtNLM"/>
    </source>
</evidence>
<dbReference type="Gene3D" id="3.40.50.300">
    <property type="entry name" value="P-loop containing nucleotide triphosphate hydrolases"/>
    <property type="match status" value="1"/>
</dbReference>
<proteinExistence type="inferred from homology"/>
<keyword evidence="2" id="KW-0813">Transport</keyword>
<dbReference type="AlphaFoldDB" id="X0W1P7"/>
<accession>X0W1P7</accession>